<evidence type="ECO:0000256" key="13">
    <source>
        <dbReference type="ARBA" id="ARBA00049456"/>
    </source>
</evidence>
<evidence type="ECO:0000256" key="4">
    <source>
        <dbReference type="ARBA" id="ARBA00022741"/>
    </source>
</evidence>
<dbReference type="InterPro" id="IPR006091">
    <property type="entry name" value="Acyl-CoA_Oxase/DH_mid-dom"/>
</dbReference>
<dbReference type="OrthoDB" id="6184213at2"/>
<evidence type="ECO:0000256" key="6">
    <source>
        <dbReference type="ARBA" id="ARBA00023033"/>
    </source>
</evidence>
<dbReference type="KEGG" id="pami:JCM7686_1359"/>
<dbReference type="PANTHER" id="PTHR43884">
    <property type="entry name" value="ACYL-COA DEHYDROGENASE"/>
    <property type="match status" value="1"/>
</dbReference>
<proteinExistence type="inferred from homology"/>
<comment type="subcellular location">
    <subcellularLocation>
        <location evidence="1">Cytoplasm</location>
    </subcellularLocation>
</comment>
<evidence type="ECO:0000259" key="14">
    <source>
        <dbReference type="Pfam" id="PF02770"/>
    </source>
</evidence>
<evidence type="ECO:0000313" key="18">
    <source>
        <dbReference type="Proteomes" id="UP000015480"/>
    </source>
</evidence>
<dbReference type="InterPro" id="IPR037069">
    <property type="entry name" value="AcylCoA_DH/ox_N_sf"/>
</dbReference>
<dbReference type="InterPro" id="IPR009100">
    <property type="entry name" value="AcylCoA_DH/oxidase_NM_dom_sf"/>
</dbReference>
<comment type="catalytic activity">
    <reaction evidence="11">
        <text>dibenzothiophene + FMNH2 + O2 = dibenzothiophene 5-oxide + FMN + H2O + H(+)</text>
        <dbReference type="Rhea" id="RHEA:49076"/>
        <dbReference type="ChEBI" id="CHEBI:15377"/>
        <dbReference type="ChEBI" id="CHEBI:15378"/>
        <dbReference type="ChEBI" id="CHEBI:15379"/>
        <dbReference type="ChEBI" id="CHEBI:23681"/>
        <dbReference type="ChEBI" id="CHEBI:23683"/>
        <dbReference type="ChEBI" id="CHEBI:57618"/>
        <dbReference type="ChEBI" id="CHEBI:58210"/>
    </reaction>
</comment>
<dbReference type="PIRSF" id="PIRSF016578">
    <property type="entry name" value="HsaA"/>
    <property type="match status" value="1"/>
</dbReference>
<dbReference type="PANTHER" id="PTHR43884:SF12">
    <property type="entry name" value="ISOVALERYL-COA DEHYDROGENASE, MITOCHONDRIAL-RELATED"/>
    <property type="match status" value="1"/>
</dbReference>
<dbReference type="GO" id="GO:0005737">
    <property type="term" value="C:cytoplasm"/>
    <property type="evidence" value="ECO:0007669"/>
    <property type="project" value="UniProtKB-SubCell"/>
</dbReference>
<gene>
    <name evidence="17" type="ORF">JCM7686_1359</name>
</gene>
<dbReference type="HOGENOM" id="CLU_018204_10_0_5"/>
<dbReference type="PATRIC" id="fig|1367847.3.peg.1330"/>
<dbReference type="InterPro" id="IPR013786">
    <property type="entry name" value="AcylCoA_DH/ox_N"/>
</dbReference>
<feature type="domain" description="Acyl-CoA oxidase/dehydrogenase middle" evidence="14">
    <location>
        <begin position="131"/>
        <end position="214"/>
    </location>
</feature>
<reference evidence="17 18" key="1">
    <citation type="journal article" date="2014" name="BMC Genomics">
        <title>Architecture and functions of a multipartite genome of the methylotrophic bacterium Paracoccus aminophilus JCM 7686, containing primary and secondary chromids.</title>
        <authorList>
            <person name="Dziewit L."/>
            <person name="Czarnecki J."/>
            <person name="Wibberg D."/>
            <person name="Radlinska M."/>
            <person name="Mrozek P."/>
            <person name="Szymczak M."/>
            <person name="Schluter A."/>
            <person name="Puhler A."/>
            <person name="Bartosik D."/>
        </authorList>
    </citation>
    <scope>NUCLEOTIDE SEQUENCE [LARGE SCALE GENOMIC DNA]</scope>
    <source>
        <strain evidence="17">JCM 7686</strain>
    </source>
</reference>
<evidence type="ECO:0000259" key="15">
    <source>
        <dbReference type="Pfam" id="PF02771"/>
    </source>
</evidence>
<comment type="catalytic activity">
    <reaction evidence="13">
        <text>dibenzothiophene + 2 FMNH2 + 2 O2 = dibenzothiophene 5,5-dioxide + 2 FMN + 2 H2O + 2 H(+)</text>
        <dbReference type="Rhea" id="RHEA:49072"/>
        <dbReference type="ChEBI" id="CHEBI:15377"/>
        <dbReference type="ChEBI" id="CHEBI:15378"/>
        <dbReference type="ChEBI" id="CHEBI:15379"/>
        <dbReference type="ChEBI" id="CHEBI:23681"/>
        <dbReference type="ChEBI" id="CHEBI:57618"/>
        <dbReference type="ChEBI" id="CHEBI:58210"/>
        <dbReference type="ChEBI" id="CHEBI:90356"/>
        <dbReference type="EC" id="1.14.14.21"/>
    </reaction>
</comment>
<protein>
    <recommendedName>
        <fullName evidence="10">Dibenzothiophene monooxygenase</fullName>
        <ecNumber evidence="9">1.14.14.21</ecNumber>
    </recommendedName>
</protein>
<dbReference type="Gene3D" id="2.40.110.10">
    <property type="entry name" value="Butyryl-CoA Dehydrogenase, subunit A, domain 2"/>
    <property type="match status" value="1"/>
</dbReference>
<evidence type="ECO:0000256" key="3">
    <source>
        <dbReference type="ARBA" id="ARBA00022643"/>
    </source>
</evidence>
<dbReference type="GO" id="GO:0004497">
    <property type="term" value="F:monooxygenase activity"/>
    <property type="evidence" value="ECO:0007669"/>
    <property type="project" value="UniProtKB-KW"/>
</dbReference>
<dbReference type="STRING" id="1367847.JCM7686_1359"/>
<dbReference type="SUPFAM" id="SSF56645">
    <property type="entry name" value="Acyl-CoA dehydrogenase NM domain-like"/>
    <property type="match status" value="1"/>
</dbReference>
<evidence type="ECO:0000256" key="7">
    <source>
        <dbReference type="ARBA" id="ARBA00034307"/>
    </source>
</evidence>
<dbReference type="Pfam" id="PF02770">
    <property type="entry name" value="Acyl-CoA_dh_M"/>
    <property type="match status" value="1"/>
</dbReference>
<evidence type="ECO:0000256" key="11">
    <source>
        <dbReference type="ARBA" id="ARBA00047859"/>
    </source>
</evidence>
<feature type="domain" description="Acyl-CoA dehydrogenase C-terminal" evidence="16">
    <location>
        <begin position="241"/>
        <end position="378"/>
    </location>
</feature>
<comment type="similarity">
    <text evidence="8">Belongs to the DszC flavin monooxygenase family.</text>
</comment>
<evidence type="ECO:0000313" key="17">
    <source>
        <dbReference type="EMBL" id="AGT08460.1"/>
    </source>
</evidence>
<dbReference type="InterPro" id="IPR046373">
    <property type="entry name" value="Acyl-CoA_Oxase/DH_mid-dom_sf"/>
</dbReference>
<keyword evidence="2" id="KW-0285">Flavoprotein</keyword>
<accession>S5XYE7</accession>
<comment type="catalytic activity">
    <reaction evidence="12">
        <text>dibenzothiophene 5-oxide + FMNH2 + O2 = dibenzothiophene 5,5-dioxide + FMN + H2O + H(+)</text>
        <dbReference type="Rhea" id="RHEA:49080"/>
        <dbReference type="ChEBI" id="CHEBI:15377"/>
        <dbReference type="ChEBI" id="CHEBI:15378"/>
        <dbReference type="ChEBI" id="CHEBI:15379"/>
        <dbReference type="ChEBI" id="CHEBI:23683"/>
        <dbReference type="ChEBI" id="CHEBI:57618"/>
        <dbReference type="ChEBI" id="CHEBI:58210"/>
        <dbReference type="ChEBI" id="CHEBI:90356"/>
    </reaction>
</comment>
<dbReference type="Proteomes" id="UP000015480">
    <property type="component" value="Chromosome"/>
</dbReference>
<evidence type="ECO:0000256" key="8">
    <source>
        <dbReference type="ARBA" id="ARBA00034317"/>
    </source>
</evidence>
<dbReference type="SUPFAM" id="SSF47203">
    <property type="entry name" value="Acyl-CoA dehydrogenase C-terminal domain-like"/>
    <property type="match status" value="1"/>
</dbReference>
<evidence type="ECO:0000256" key="1">
    <source>
        <dbReference type="ARBA" id="ARBA00004496"/>
    </source>
</evidence>
<dbReference type="Pfam" id="PF08028">
    <property type="entry name" value="Acyl-CoA_dh_2"/>
    <property type="match status" value="1"/>
</dbReference>
<keyword evidence="3" id="KW-0288">FMN</keyword>
<organism evidence="17 18">
    <name type="scientific">Paracoccus aminophilus JCM 7686</name>
    <dbReference type="NCBI Taxonomy" id="1367847"/>
    <lineage>
        <taxon>Bacteria</taxon>
        <taxon>Pseudomonadati</taxon>
        <taxon>Pseudomonadota</taxon>
        <taxon>Alphaproteobacteria</taxon>
        <taxon>Rhodobacterales</taxon>
        <taxon>Paracoccaceae</taxon>
        <taxon>Paracoccus</taxon>
    </lineage>
</organism>
<dbReference type="Gene3D" id="1.10.540.10">
    <property type="entry name" value="Acyl-CoA dehydrogenase/oxidase, N-terminal domain"/>
    <property type="match status" value="1"/>
</dbReference>
<dbReference type="EMBL" id="CP006650">
    <property type="protein sequence ID" value="AGT08460.1"/>
    <property type="molecule type" value="Genomic_DNA"/>
</dbReference>
<dbReference type="Gene3D" id="1.20.140.10">
    <property type="entry name" value="Butyryl-CoA Dehydrogenase, subunit A, domain 3"/>
    <property type="match status" value="1"/>
</dbReference>
<dbReference type="InterPro" id="IPR036250">
    <property type="entry name" value="AcylCo_DH-like_C"/>
</dbReference>
<dbReference type="eggNOG" id="COG1960">
    <property type="taxonomic scope" value="Bacteria"/>
</dbReference>
<dbReference type="RefSeq" id="WP_020950098.1">
    <property type="nucleotide sequence ID" value="NC_022041.1"/>
</dbReference>
<dbReference type="GO" id="GO:0008470">
    <property type="term" value="F:3-methylbutanoyl-CoA dehydrogenase activity"/>
    <property type="evidence" value="ECO:0007669"/>
    <property type="project" value="TreeGrafter"/>
</dbReference>
<keyword evidence="4" id="KW-0547">Nucleotide-binding</keyword>
<dbReference type="EC" id="1.14.14.21" evidence="9"/>
<evidence type="ECO:0000256" key="5">
    <source>
        <dbReference type="ARBA" id="ARBA00023002"/>
    </source>
</evidence>
<keyword evidence="18" id="KW-1185">Reference proteome</keyword>
<evidence type="ECO:0000256" key="2">
    <source>
        <dbReference type="ARBA" id="ARBA00022630"/>
    </source>
</evidence>
<name>S5XYE7_PARAH</name>
<keyword evidence="6" id="KW-0503">Monooxygenase</keyword>
<dbReference type="AlphaFoldDB" id="S5XYE7"/>
<dbReference type="GO" id="GO:0050660">
    <property type="term" value="F:flavin adenine dinucleotide binding"/>
    <property type="evidence" value="ECO:0007669"/>
    <property type="project" value="InterPro"/>
</dbReference>
<evidence type="ECO:0000256" key="9">
    <source>
        <dbReference type="ARBA" id="ARBA00034328"/>
    </source>
</evidence>
<evidence type="ECO:0000256" key="10">
    <source>
        <dbReference type="ARBA" id="ARBA00034345"/>
    </source>
</evidence>
<dbReference type="GO" id="GO:0006552">
    <property type="term" value="P:L-leucine catabolic process"/>
    <property type="evidence" value="ECO:0007669"/>
    <property type="project" value="TreeGrafter"/>
</dbReference>
<comment type="pathway">
    <text evidence="7">Sulfur metabolism; dibenzothiophene degradation.</text>
</comment>
<evidence type="ECO:0000256" key="12">
    <source>
        <dbReference type="ARBA" id="ARBA00048445"/>
    </source>
</evidence>
<sequence>MAHFIDALPPTPRYEAIAGPFRPFLERVRAEAVLREDSHRLLHPEIAEANRLGLTRLRLSEAQGGLGLDLVEFFAVVIELGAADPNLANALRAQAGTIEEVVTQPDGEWSDFVIAELGSGKLAGSGASEVGGATNRSYETELRPDGAGYLLNGRKYYTTGGLYAQYLNTFALTPEGKTVAMMVPTDAPGVTVLDDWDGFGQQLSASGTAIFENVHVRPEWVRPFPDRFPHALGFFQLYHIATLAGIARTIAQETSDLVTARTRSYLGRSNTERSADDPQVLQVLGRLASIAYVTRAAVLQAATGLQAVYAESLTTTDPARRDALSGIGELHVSQTVTVVTDLVLEAATVLFDTLGASAAKKGYGLDRHWRNARTLASHNPRIFHDRNIGTYAARGVLPETFLPRASDPAVRKFPVVANG</sequence>
<evidence type="ECO:0000259" key="16">
    <source>
        <dbReference type="Pfam" id="PF08028"/>
    </source>
</evidence>
<dbReference type="InterPro" id="IPR013107">
    <property type="entry name" value="Acyl-CoA_DH_C"/>
</dbReference>
<dbReference type="Pfam" id="PF02771">
    <property type="entry name" value="Acyl-CoA_dh_N"/>
    <property type="match status" value="1"/>
</dbReference>
<keyword evidence="5" id="KW-0560">Oxidoreductase</keyword>
<feature type="domain" description="Acyl-CoA dehydrogenase/oxidase N-terminal" evidence="15">
    <location>
        <begin position="15"/>
        <end position="98"/>
    </location>
</feature>